<comment type="subunit">
    <text evidence="8">Homodimer.</text>
</comment>
<dbReference type="UniPathway" id="UPA00391"/>
<sequence length="237" mass="26847">MKVRLFEIFTSIEGEGILYGTKTLFVRLAGCPYSCFYCDTLDALPLDSGKEYSITEACNLIDSNLQDNTFKVNFTGGEPLIQHEAVSELAKHVKARGTPTYLESACFDSKKFLHVLPSIDFIKIEFKTIDSEFIDKKHYPDLVRNTLECLQAAVEAKKTTYIKIVVSSKTELGSFKELLEQIFTIVSKENISGFIIQPTTSLSEPTLEQLLKFYDNVYPYYDEVRVVPQLHKIISAP</sequence>
<comment type="similarity">
    <text evidence="8">Belongs to the radical SAM superfamily. 7-carboxy-7-deazaguanine synthase family.</text>
</comment>
<comment type="cofactor">
    <cofactor evidence="8">
        <name>[4Fe-4S] cluster</name>
        <dbReference type="ChEBI" id="CHEBI:49883"/>
    </cofactor>
    <text evidence="8">Binds 1 [4Fe-4S] cluster. The cluster is coordinated with 3 cysteines and an exchangeable S-adenosyl-L-methionine.</text>
</comment>
<keyword evidence="1 8" id="KW-0004">4Fe-4S</keyword>
<feature type="binding site" evidence="8">
    <location>
        <position position="77"/>
    </location>
    <ligand>
        <name>S-adenosyl-L-methionine</name>
        <dbReference type="ChEBI" id="CHEBI:59789"/>
    </ligand>
</feature>
<comment type="pathway">
    <text evidence="8">Purine metabolism; 7-cyano-7-deazaguanine biosynthesis.</text>
</comment>
<evidence type="ECO:0000256" key="5">
    <source>
        <dbReference type="ARBA" id="ARBA00023004"/>
    </source>
</evidence>
<evidence type="ECO:0000313" key="10">
    <source>
        <dbReference type="EMBL" id="AIE98420.1"/>
    </source>
</evidence>
<keyword evidence="5 8" id="KW-0408">Iron</keyword>
<evidence type="ECO:0000256" key="7">
    <source>
        <dbReference type="ARBA" id="ARBA00023239"/>
    </source>
</evidence>
<accession>A0A075G302</accession>
<evidence type="ECO:0000256" key="1">
    <source>
        <dbReference type="ARBA" id="ARBA00022485"/>
    </source>
</evidence>
<dbReference type="SFLD" id="SFLDS00029">
    <property type="entry name" value="Radical_SAM"/>
    <property type="match status" value="1"/>
</dbReference>
<protein>
    <recommendedName>
        <fullName evidence="8">7-carboxy-7-deazaguanine synthase</fullName>
        <shortName evidence="8">CDG synthase</shortName>
        <ecNumber evidence="8">4.3.99.3</ecNumber>
    </recommendedName>
    <alternativeName>
        <fullName evidence="8">Archaeosine biosynthesis protein QueE</fullName>
    </alternativeName>
</protein>
<feature type="binding site" evidence="8">
    <location>
        <position position="38"/>
    </location>
    <ligand>
        <name>[4Fe-4S] cluster</name>
        <dbReference type="ChEBI" id="CHEBI:49883"/>
        <note>4Fe-4S-S-AdoMet</note>
    </ligand>
</feature>
<name>A0A075G302_9ARCH</name>
<dbReference type="SUPFAM" id="SSF102114">
    <property type="entry name" value="Radical SAM enzymes"/>
    <property type="match status" value="1"/>
</dbReference>
<dbReference type="InterPro" id="IPR013785">
    <property type="entry name" value="Aldolase_TIM"/>
</dbReference>
<feature type="binding site" evidence="8">
    <location>
        <position position="27"/>
    </location>
    <ligand>
        <name>substrate</name>
    </ligand>
</feature>
<dbReference type="HAMAP" id="MF_00917">
    <property type="entry name" value="QueE"/>
    <property type="match status" value="1"/>
</dbReference>
<dbReference type="InterPro" id="IPR058240">
    <property type="entry name" value="rSAM_sf"/>
</dbReference>
<feature type="binding site" evidence="8">
    <location>
        <position position="40"/>
    </location>
    <ligand>
        <name>Mg(2+)</name>
        <dbReference type="ChEBI" id="CHEBI:18420"/>
    </ligand>
</feature>
<comment type="catalytic activity">
    <reaction evidence="8">
        <text>6-carboxy-5,6,7,8-tetrahydropterin + H(+) = 7-carboxy-7-carbaguanine + NH4(+)</text>
        <dbReference type="Rhea" id="RHEA:27974"/>
        <dbReference type="ChEBI" id="CHEBI:15378"/>
        <dbReference type="ChEBI" id="CHEBI:28938"/>
        <dbReference type="ChEBI" id="CHEBI:61032"/>
        <dbReference type="ChEBI" id="CHEBI:61036"/>
        <dbReference type="EC" id="4.3.99.3"/>
    </reaction>
</comment>
<keyword evidence="7 8" id="KW-0456">Lyase</keyword>
<comment type="function">
    <text evidence="8">Catalyzes the complex heterocyclic radical-mediated conversion of 6-carboxy-5,6,7,8-tetrahydropterin (CPH4) to 7-carboxy-7-deazaguanine (CDG), a step common to the biosynthetic pathways of all 7-deazapurine-containing compounds.</text>
</comment>
<proteinExistence type="inferred from homology"/>
<feature type="binding site" evidence="8">
    <location>
        <position position="75"/>
    </location>
    <ligand>
        <name>substrate</name>
    </ligand>
</feature>
<feature type="binding site" evidence="8">
    <location>
        <position position="237"/>
    </location>
    <ligand>
        <name>substrate</name>
    </ligand>
</feature>
<dbReference type="EMBL" id="KF900535">
    <property type="protein sequence ID" value="AIE98420.1"/>
    <property type="molecule type" value="Genomic_DNA"/>
</dbReference>
<dbReference type="PANTHER" id="PTHR42836:SF1">
    <property type="entry name" value="7-CARBOXY-7-DEAZAGUANINE SYNTHASE"/>
    <property type="match status" value="1"/>
</dbReference>
<evidence type="ECO:0000256" key="6">
    <source>
        <dbReference type="ARBA" id="ARBA00023014"/>
    </source>
</evidence>
<dbReference type="GO" id="GO:0051539">
    <property type="term" value="F:4 iron, 4 sulfur cluster binding"/>
    <property type="evidence" value="ECO:0007669"/>
    <property type="project" value="UniProtKB-UniRule"/>
</dbReference>
<dbReference type="PANTHER" id="PTHR42836">
    <property type="entry name" value="7-CARBOXY-7-DEAZAGUANINE SYNTHASE"/>
    <property type="match status" value="1"/>
</dbReference>
<dbReference type="GO" id="GO:0000287">
    <property type="term" value="F:magnesium ion binding"/>
    <property type="evidence" value="ECO:0007669"/>
    <property type="project" value="UniProtKB-UniRule"/>
</dbReference>
<dbReference type="PIRSF" id="PIRSF000370">
    <property type="entry name" value="QueE"/>
    <property type="match status" value="1"/>
</dbReference>
<feature type="binding site" evidence="8">
    <location>
        <position position="35"/>
    </location>
    <ligand>
        <name>[4Fe-4S] cluster</name>
        <dbReference type="ChEBI" id="CHEBI:49883"/>
        <note>4Fe-4S-S-AdoMet</note>
    </ligand>
</feature>
<dbReference type="GO" id="GO:0016840">
    <property type="term" value="F:carbon-nitrogen lyase activity"/>
    <property type="evidence" value="ECO:0007669"/>
    <property type="project" value="UniProtKB-UniRule"/>
</dbReference>
<comment type="caution">
    <text evidence="8">Lacks conserved residue(s) required for the propagation of feature annotation.</text>
</comment>
<gene>
    <name evidence="8" type="primary">queE</name>
</gene>
<keyword evidence="2 8" id="KW-0949">S-adenosyl-L-methionine</keyword>
<feature type="binding site" evidence="8">
    <location>
        <begin position="12"/>
        <end position="14"/>
    </location>
    <ligand>
        <name>substrate</name>
    </ligand>
</feature>
<evidence type="ECO:0000256" key="4">
    <source>
        <dbReference type="ARBA" id="ARBA00022842"/>
    </source>
</evidence>
<dbReference type="InterPro" id="IPR007197">
    <property type="entry name" value="rSAM"/>
</dbReference>
<feature type="binding site" evidence="8">
    <location>
        <position position="31"/>
    </location>
    <ligand>
        <name>[4Fe-4S] cluster</name>
        <dbReference type="ChEBI" id="CHEBI:49883"/>
        <note>4Fe-4S-S-AdoMet</note>
    </ligand>
</feature>
<keyword evidence="3 8" id="KW-0479">Metal-binding</keyword>
<feature type="binding site" evidence="8">
    <location>
        <begin position="37"/>
        <end position="39"/>
    </location>
    <ligand>
        <name>S-adenosyl-L-methionine</name>
        <dbReference type="ChEBI" id="CHEBI:59789"/>
    </ligand>
</feature>
<evidence type="ECO:0000256" key="2">
    <source>
        <dbReference type="ARBA" id="ARBA00022691"/>
    </source>
</evidence>
<dbReference type="GO" id="GO:1904047">
    <property type="term" value="F:S-adenosyl-L-methionine binding"/>
    <property type="evidence" value="ECO:0007669"/>
    <property type="project" value="UniProtKB-UniRule"/>
</dbReference>
<dbReference type="AlphaFoldDB" id="A0A075G302"/>
<organism evidence="10">
    <name type="scientific">uncultured marine thaumarchaeote KM3_05_H01</name>
    <dbReference type="NCBI Taxonomy" id="1455971"/>
    <lineage>
        <taxon>Archaea</taxon>
        <taxon>Nitrososphaerota</taxon>
        <taxon>environmental samples</taxon>
    </lineage>
</organism>
<keyword evidence="4 8" id="KW-0460">Magnesium</keyword>
<evidence type="ECO:0000256" key="8">
    <source>
        <dbReference type="HAMAP-Rule" id="MF_00917"/>
    </source>
</evidence>
<dbReference type="InterPro" id="IPR024924">
    <property type="entry name" value="7-CO-7-deazaguanine_synth-like"/>
</dbReference>
<keyword evidence="6 8" id="KW-0411">Iron-sulfur</keyword>
<dbReference type="Pfam" id="PF13353">
    <property type="entry name" value="Fer4_12"/>
    <property type="match status" value="1"/>
</dbReference>
<comment type="cofactor">
    <cofactor evidence="8">
        <name>S-adenosyl-L-methionine</name>
        <dbReference type="ChEBI" id="CHEBI:59789"/>
    </cofactor>
    <text evidence="8">Binds 1 S-adenosyl-L-methionine per subunit.</text>
</comment>
<dbReference type="PROSITE" id="PS51918">
    <property type="entry name" value="RADICAL_SAM"/>
    <property type="match status" value="1"/>
</dbReference>
<evidence type="ECO:0000256" key="3">
    <source>
        <dbReference type="ARBA" id="ARBA00022723"/>
    </source>
</evidence>
<comment type="cofactor">
    <cofactor evidence="8">
        <name>Mg(2+)</name>
        <dbReference type="ChEBI" id="CHEBI:18420"/>
    </cofactor>
</comment>
<dbReference type="Gene3D" id="3.20.20.70">
    <property type="entry name" value="Aldolase class I"/>
    <property type="match status" value="1"/>
</dbReference>
<dbReference type="EC" id="4.3.99.3" evidence="8"/>
<reference evidence="10" key="1">
    <citation type="journal article" date="2014" name="Genome Biol. Evol.">
        <title>Pangenome evidence for extensive interdomain horizontal transfer affecting lineage core and shell genes in uncultured planktonic thaumarchaeota and euryarchaeota.</title>
        <authorList>
            <person name="Deschamps P."/>
            <person name="Zivanovic Y."/>
            <person name="Moreira D."/>
            <person name="Rodriguez-Valera F."/>
            <person name="Lopez-Garcia P."/>
        </authorList>
    </citation>
    <scope>NUCLEOTIDE SEQUENCE</scope>
</reference>
<feature type="domain" description="Radical SAM core" evidence="9">
    <location>
        <begin position="18"/>
        <end position="237"/>
    </location>
</feature>
<evidence type="ECO:0000259" key="9">
    <source>
        <dbReference type="PROSITE" id="PS51918"/>
    </source>
</evidence>